<reference evidence="1 2" key="1">
    <citation type="submission" date="2019-06" db="EMBL/GenBank/DDBJ databases">
        <title>Genome analyses of bacteria isolated from kimchi.</title>
        <authorList>
            <person name="Lee S."/>
            <person name="Ahn S."/>
            <person name="Roh S."/>
        </authorList>
    </citation>
    <scope>NUCLEOTIDE SEQUENCE [LARGE SCALE GENOMIC DNA]</scope>
    <source>
        <strain evidence="1 2">CBA4606</strain>
    </source>
</reference>
<evidence type="ECO:0000313" key="1">
    <source>
        <dbReference type="EMBL" id="QEA40077.1"/>
    </source>
</evidence>
<dbReference type="RefSeq" id="WP_147185151.1">
    <property type="nucleotide sequence ID" value="NZ_CP042382.1"/>
</dbReference>
<gene>
    <name evidence="1" type="ORF">FGL86_13980</name>
</gene>
<dbReference type="Proteomes" id="UP000321272">
    <property type="component" value="Chromosome"/>
</dbReference>
<dbReference type="AlphaFoldDB" id="A0A5B8SVD5"/>
<keyword evidence="2" id="KW-1185">Reference proteome</keyword>
<proteinExistence type="predicted"/>
<evidence type="ECO:0000313" key="2">
    <source>
        <dbReference type="Proteomes" id="UP000321272"/>
    </source>
</evidence>
<organism evidence="1 2">
    <name type="scientific">Pistricoccus aurantiacus</name>
    <dbReference type="NCBI Taxonomy" id="1883414"/>
    <lineage>
        <taxon>Bacteria</taxon>
        <taxon>Pseudomonadati</taxon>
        <taxon>Pseudomonadota</taxon>
        <taxon>Gammaproteobacteria</taxon>
        <taxon>Oceanospirillales</taxon>
        <taxon>Halomonadaceae</taxon>
        <taxon>Pistricoccus</taxon>
    </lineage>
</organism>
<dbReference type="InterPro" id="IPR018841">
    <property type="entry name" value="DUF2442"/>
</dbReference>
<dbReference type="OrthoDB" id="9803723at2"/>
<name>A0A5B8SVD5_9GAMM</name>
<sequence length="79" mass="8889">MYRVIEVEALSDYRLRVVFDNGVSGEVSMKDRLFGPVFEPMKDPAFFALVSVDEFGAVYWPNGADLAPDALYRRIVKAA</sequence>
<dbReference type="SUPFAM" id="SSF143880">
    <property type="entry name" value="NE0471 N-terminal domain-like"/>
    <property type="match status" value="1"/>
</dbReference>
<dbReference type="InterPro" id="IPR036782">
    <property type="entry name" value="NE0471-like_N"/>
</dbReference>
<dbReference type="EMBL" id="CP042382">
    <property type="protein sequence ID" value="QEA40077.1"/>
    <property type="molecule type" value="Genomic_DNA"/>
</dbReference>
<accession>A0A5B8SVD5</accession>
<dbReference type="Gene3D" id="3.30.2020.10">
    <property type="entry name" value="NE0471-like N-terminal domain"/>
    <property type="match status" value="1"/>
</dbReference>
<dbReference type="KEGG" id="paur:FGL86_13980"/>
<dbReference type="Pfam" id="PF10387">
    <property type="entry name" value="DUF2442"/>
    <property type="match status" value="1"/>
</dbReference>
<protein>
    <submittedName>
        <fullName evidence="1">DUF2442 domain-containing protein</fullName>
    </submittedName>
</protein>